<keyword evidence="1" id="KW-0472">Membrane</keyword>
<evidence type="ECO:0000256" key="1">
    <source>
        <dbReference type="SAM" id="Phobius"/>
    </source>
</evidence>
<keyword evidence="3" id="KW-1185">Reference proteome</keyword>
<sequence>MSFRASRVQSRIMDPELPPNVSTVLSSLIPSFFSPSGRGSISPYTISAGSRVYSPTMPLHSCQEGWRESFTSIEEGSEKGDSKVEEGLLAKQQDPEEGLQAGKRMQGRNITKAALEIVTLLVLGAALLALVVWCSSSMPKMMESPQSV</sequence>
<gene>
    <name evidence="2" type="ORF">M430DRAFT_33021</name>
</gene>
<proteinExistence type="predicted"/>
<dbReference type="EMBL" id="KZ679007">
    <property type="protein sequence ID" value="PSS25243.1"/>
    <property type="molecule type" value="Genomic_DNA"/>
</dbReference>
<dbReference type="GeneID" id="36574358"/>
<feature type="transmembrane region" description="Helical" evidence="1">
    <location>
        <begin position="113"/>
        <end position="133"/>
    </location>
</feature>
<evidence type="ECO:0000313" key="2">
    <source>
        <dbReference type="EMBL" id="PSS25243.1"/>
    </source>
</evidence>
<name>A0A2T3BA91_AMORE</name>
<dbReference type="InParanoid" id="A0A2T3BA91"/>
<protein>
    <submittedName>
        <fullName evidence="2">Uncharacterized protein</fullName>
    </submittedName>
</protein>
<evidence type="ECO:0000313" key="3">
    <source>
        <dbReference type="Proteomes" id="UP000241818"/>
    </source>
</evidence>
<reference evidence="2 3" key="1">
    <citation type="journal article" date="2018" name="New Phytol.">
        <title>Comparative genomics and transcriptomics depict ericoid mycorrhizal fungi as versatile saprotrophs and plant mutualists.</title>
        <authorList>
            <person name="Martino E."/>
            <person name="Morin E."/>
            <person name="Grelet G.A."/>
            <person name="Kuo A."/>
            <person name="Kohler A."/>
            <person name="Daghino S."/>
            <person name="Barry K.W."/>
            <person name="Cichocki N."/>
            <person name="Clum A."/>
            <person name="Dockter R.B."/>
            <person name="Hainaut M."/>
            <person name="Kuo R.C."/>
            <person name="LaButti K."/>
            <person name="Lindahl B.D."/>
            <person name="Lindquist E.A."/>
            <person name="Lipzen A."/>
            <person name="Khouja H.R."/>
            <person name="Magnuson J."/>
            <person name="Murat C."/>
            <person name="Ohm R.A."/>
            <person name="Singer S.W."/>
            <person name="Spatafora J.W."/>
            <person name="Wang M."/>
            <person name="Veneault-Fourrey C."/>
            <person name="Henrissat B."/>
            <person name="Grigoriev I.V."/>
            <person name="Martin F.M."/>
            <person name="Perotto S."/>
        </authorList>
    </citation>
    <scope>NUCLEOTIDE SEQUENCE [LARGE SCALE GENOMIC DNA]</scope>
    <source>
        <strain evidence="2 3">ATCC 22711</strain>
    </source>
</reference>
<dbReference type="Proteomes" id="UP000241818">
    <property type="component" value="Unassembled WGS sequence"/>
</dbReference>
<keyword evidence="1" id="KW-1133">Transmembrane helix</keyword>
<keyword evidence="1" id="KW-0812">Transmembrane</keyword>
<dbReference type="RefSeq" id="XP_024723842.1">
    <property type="nucleotide sequence ID" value="XM_024866277.1"/>
</dbReference>
<organism evidence="2 3">
    <name type="scientific">Amorphotheca resinae ATCC 22711</name>
    <dbReference type="NCBI Taxonomy" id="857342"/>
    <lineage>
        <taxon>Eukaryota</taxon>
        <taxon>Fungi</taxon>
        <taxon>Dikarya</taxon>
        <taxon>Ascomycota</taxon>
        <taxon>Pezizomycotina</taxon>
        <taxon>Leotiomycetes</taxon>
        <taxon>Helotiales</taxon>
        <taxon>Amorphothecaceae</taxon>
        <taxon>Amorphotheca</taxon>
    </lineage>
</organism>
<accession>A0A2T3BA91</accession>
<dbReference type="AlphaFoldDB" id="A0A2T3BA91"/>